<feature type="domain" description="DUF402" evidence="2">
    <location>
        <begin position="20"/>
        <end position="153"/>
    </location>
</feature>
<comment type="caution">
    <text evidence="3">The sequence shown here is derived from an EMBL/GenBank/DDBJ whole genome shotgun (WGS) entry which is preliminary data.</text>
</comment>
<evidence type="ECO:0000313" key="4">
    <source>
        <dbReference type="Proteomes" id="UP000019062"/>
    </source>
</evidence>
<dbReference type="PANTHER" id="PTHR39159">
    <property type="match status" value="1"/>
</dbReference>
<dbReference type="GO" id="GO:0016787">
    <property type="term" value="F:hydrolase activity"/>
    <property type="evidence" value="ECO:0007669"/>
    <property type="project" value="UniProtKB-KW"/>
</dbReference>
<dbReference type="Proteomes" id="UP000019062">
    <property type="component" value="Unassembled WGS sequence"/>
</dbReference>
<dbReference type="RefSeq" id="WP_235175732.1">
    <property type="nucleotide sequence ID" value="NZ_ASQA01000018.1"/>
</dbReference>
<gene>
    <name evidence="3" type="ORF">C176_11769</name>
</gene>
<dbReference type="Gene3D" id="2.40.380.10">
    <property type="entry name" value="FomD-like"/>
    <property type="match status" value="1"/>
</dbReference>
<organism evidence="3 4">
    <name type="scientific">Viridibacillus arenosi FSL R5-213</name>
    <dbReference type="NCBI Taxonomy" id="1227360"/>
    <lineage>
        <taxon>Bacteria</taxon>
        <taxon>Bacillati</taxon>
        <taxon>Bacillota</taxon>
        <taxon>Bacilli</taxon>
        <taxon>Bacillales</taxon>
        <taxon>Caryophanaceae</taxon>
        <taxon>Viridibacillus</taxon>
    </lineage>
</organism>
<keyword evidence="4" id="KW-1185">Reference proteome</keyword>
<dbReference type="PANTHER" id="PTHR39159:SF1">
    <property type="entry name" value="UPF0374 PROTEIN YGAC"/>
    <property type="match status" value="1"/>
</dbReference>
<dbReference type="Pfam" id="PF04167">
    <property type="entry name" value="DUF402"/>
    <property type="match status" value="1"/>
</dbReference>
<evidence type="ECO:0000259" key="2">
    <source>
        <dbReference type="Pfam" id="PF04167"/>
    </source>
</evidence>
<dbReference type="InterPro" id="IPR007295">
    <property type="entry name" value="DUF402"/>
</dbReference>
<reference evidence="3 4" key="1">
    <citation type="journal article" date="2014" name="BMC Genomics">
        <title>Genomic comparison of sporeforming bacilli isolated from milk.</title>
        <authorList>
            <person name="Moreno Switt A.I."/>
            <person name="Andrus A.D."/>
            <person name="Ranieri M.L."/>
            <person name="Orsi R.H."/>
            <person name="Ivy R."/>
            <person name="den Bakker H.C."/>
            <person name="Martin N.H."/>
            <person name="Wiedmann M."/>
            <person name="Boor K.J."/>
        </authorList>
    </citation>
    <scope>NUCLEOTIDE SEQUENCE [LARGE SCALE GENOMIC DNA]</scope>
    <source>
        <strain evidence="3 4">FSL R5-213</strain>
    </source>
</reference>
<dbReference type="InterPro" id="IPR050212">
    <property type="entry name" value="Ntdp-like"/>
</dbReference>
<dbReference type="AlphaFoldDB" id="W4EXQ8"/>
<dbReference type="EMBL" id="ASQA01000018">
    <property type="protein sequence ID" value="ETT85373.1"/>
    <property type="molecule type" value="Genomic_DNA"/>
</dbReference>
<protein>
    <recommendedName>
        <fullName evidence="2">DUF402 domain-containing protein</fullName>
    </recommendedName>
</protein>
<name>W4EXQ8_9BACL</name>
<dbReference type="eggNOG" id="COG3557">
    <property type="taxonomic scope" value="Bacteria"/>
</dbReference>
<evidence type="ECO:0000256" key="1">
    <source>
        <dbReference type="ARBA" id="ARBA00022801"/>
    </source>
</evidence>
<keyword evidence="1" id="KW-0378">Hydrolase</keyword>
<dbReference type="InterPro" id="IPR035930">
    <property type="entry name" value="FomD-like_sf"/>
</dbReference>
<sequence length="166" mass="19442">MSNILKIKALKFPNVLHYEWEGEILEKTNNYILVLCKSGRKLIHHSKNDVYTINNTSIEYFSLKEWYTAAMEVEEGVVVSTYCNIAMPSVLNLNELSFIDLDLDLIKRKNKNWEVIDEDEFEVNSIKYQYPEELKNEALKALERLKQKVAKGSFPFNNEFNSLLNK</sequence>
<proteinExistence type="predicted"/>
<evidence type="ECO:0000313" key="3">
    <source>
        <dbReference type="EMBL" id="ETT85373.1"/>
    </source>
</evidence>
<dbReference type="SUPFAM" id="SSF159234">
    <property type="entry name" value="FomD-like"/>
    <property type="match status" value="1"/>
</dbReference>
<accession>W4EXQ8</accession>